<dbReference type="InterPro" id="IPR008395">
    <property type="entry name" value="Agenet-like_dom"/>
</dbReference>
<evidence type="ECO:0000256" key="2">
    <source>
        <dbReference type="ARBA" id="ARBA00023242"/>
    </source>
</evidence>
<dbReference type="SMART" id="SM00743">
    <property type="entry name" value="Agenet"/>
    <property type="match status" value="2"/>
</dbReference>
<dbReference type="EMBL" id="JACGCM010000926">
    <property type="protein sequence ID" value="KAF6164531.1"/>
    <property type="molecule type" value="Genomic_DNA"/>
</dbReference>
<dbReference type="CDD" id="cd20406">
    <property type="entry name" value="Tudor_Agenet_AtDUF_rpt2_4"/>
    <property type="match status" value="1"/>
</dbReference>
<dbReference type="InterPro" id="IPR036142">
    <property type="entry name" value="ENT_dom-like_sf"/>
</dbReference>
<feature type="domain" description="ENT" evidence="3">
    <location>
        <begin position="333"/>
        <end position="397"/>
    </location>
</feature>
<dbReference type="Pfam" id="PF05641">
    <property type="entry name" value="Agenet"/>
    <property type="match status" value="1"/>
</dbReference>
<dbReference type="SUPFAM" id="SSF158639">
    <property type="entry name" value="ENT-like"/>
    <property type="match status" value="1"/>
</dbReference>
<comment type="subcellular location">
    <subcellularLocation>
        <location evidence="1">Nucleus</location>
    </subcellularLocation>
</comment>
<reference evidence="4 5" key="1">
    <citation type="journal article" date="2020" name="IScience">
        <title>Genome Sequencing of the Endangered Kingdonia uniflora (Circaeasteraceae, Ranunculales) Reveals Potential Mechanisms of Evolutionary Specialization.</title>
        <authorList>
            <person name="Sun Y."/>
            <person name="Deng T."/>
            <person name="Zhang A."/>
            <person name="Moore M.J."/>
            <person name="Landis J.B."/>
            <person name="Lin N."/>
            <person name="Zhang H."/>
            <person name="Zhang X."/>
            <person name="Huang J."/>
            <person name="Zhang X."/>
            <person name="Sun H."/>
            <person name="Wang H."/>
        </authorList>
    </citation>
    <scope>NUCLEOTIDE SEQUENCE [LARGE SCALE GENOMIC DNA]</scope>
    <source>
        <strain evidence="4">TB1705</strain>
        <tissue evidence="4">Leaf</tissue>
    </source>
</reference>
<dbReference type="PANTHER" id="PTHR31917:SF5">
    <property type="entry name" value="OS02G0204500 PROTEIN"/>
    <property type="match status" value="1"/>
</dbReference>
<dbReference type="PANTHER" id="PTHR31917">
    <property type="entry name" value="AGENET DOMAIN-CONTAINING PROTEIN-RELATED"/>
    <property type="match status" value="1"/>
</dbReference>
<dbReference type="SMART" id="SM01191">
    <property type="entry name" value="ENT"/>
    <property type="match status" value="1"/>
</dbReference>
<proteinExistence type="predicted"/>
<dbReference type="GO" id="GO:0005634">
    <property type="term" value="C:nucleus"/>
    <property type="evidence" value="ECO:0007669"/>
    <property type="project" value="UniProtKB-SubCell"/>
</dbReference>
<gene>
    <name evidence="4" type="ORF">GIB67_025357</name>
</gene>
<dbReference type="Proteomes" id="UP000541444">
    <property type="component" value="Unassembled WGS sequence"/>
</dbReference>
<keyword evidence="2" id="KW-0539">Nucleus</keyword>
<dbReference type="OrthoDB" id="663550at2759"/>
<keyword evidence="5" id="KW-1185">Reference proteome</keyword>
<evidence type="ECO:0000259" key="3">
    <source>
        <dbReference type="PROSITE" id="PS51138"/>
    </source>
</evidence>
<dbReference type="Pfam" id="PF03735">
    <property type="entry name" value="ENT"/>
    <property type="match status" value="1"/>
</dbReference>
<name>A0A7J7NBA6_9MAGN</name>
<sequence length="397" mass="44198">MRIKKGSEVEVFSDTEVPSGSWRRAQIISGNGHNYDVGYVSYVDATGVAVMDRVSRKVIRPCPPFIEGANNWVSGDIVEVFDNMSWKIATVSKVVSGKYFLVRLLGSSQEFEAHICDLRVRLTWEDGKWVIVRKGSGICEDRESNIQSTSRCYIRSSYQVTETDEKINLFVGDNFSHVQNDMDLQESSMLSSKTLKRGSPYDSSDVEGCAEAGKKRRAIEKGGCQQITPCGPSPLSEKVDAVAPTFCDGLRFSERAKTNYDVGFSTLRGLESSEADRCSSSVGSCSSTSDIPHRLSRSLTSSYQDTESHSSDAESFCGRDYVNEDPLSPEEDFGAELHRIELHAYRRTMEALYISGPLSWERETLVTNLRLTLHISNDEHLTEVRNLVSSKTNIALS</sequence>
<protein>
    <recommendedName>
        <fullName evidence="3">ENT domain-containing protein</fullName>
    </recommendedName>
</protein>
<dbReference type="InterPro" id="IPR014002">
    <property type="entry name" value="Agenet_dom_plant"/>
</dbReference>
<evidence type="ECO:0000313" key="4">
    <source>
        <dbReference type="EMBL" id="KAF6164531.1"/>
    </source>
</evidence>
<dbReference type="AlphaFoldDB" id="A0A7J7NBA6"/>
<organism evidence="4 5">
    <name type="scientific">Kingdonia uniflora</name>
    <dbReference type="NCBI Taxonomy" id="39325"/>
    <lineage>
        <taxon>Eukaryota</taxon>
        <taxon>Viridiplantae</taxon>
        <taxon>Streptophyta</taxon>
        <taxon>Embryophyta</taxon>
        <taxon>Tracheophyta</taxon>
        <taxon>Spermatophyta</taxon>
        <taxon>Magnoliopsida</taxon>
        <taxon>Ranunculales</taxon>
        <taxon>Circaeasteraceae</taxon>
        <taxon>Kingdonia</taxon>
    </lineage>
</organism>
<evidence type="ECO:0000313" key="5">
    <source>
        <dbReference type="Proteomes" id="UP000541444"/>
    </source>
</evidence>
<evidence type="ECO:0000256" key="1">
    <source>
        <dbReference type="ARBA" id="ARBA00004123"/>
    </source>
</evidence>
<dbReference type="InterPro" id="IPR005491">
    <property type="entry name" value="ENT_dom"/>
</dbReference>
<dbReference type="Gene3D" id="1.10.1240.40">
    <property type="entry name" value="ENT domain"/>
    <property type="match status" value="1"/>
</dbReference>
<dbReference type="PROSITE" id="PS51138">
    <property type="entry name" value="ENT"/>
    <property type="match status" value="1"/>
</dbReference>
<comment type="caution">
    <text evidence="4">The sequence shown here is derived from an EMBL/GenBank/DDBJ whole genome shotgun (WGS) entry which is preliminary data.</text>
</comment>
<accession>A0A7J7NBA6</accession>